<dbReference type="Pfam" id="PF04112">
    <property type="entry name" value="Mak10"/>
    <property type="match status" value="1"/>
</dbReference>
<dbReference type="GeneID" id="39581816"/>
<evidence type="ECO:0000313" key="7">
    <source>
        <dbReference type="EMBL" id="ROT43301.1"/>
    </source>
</evidence>
<dbReference type="GO" id="GO:0031417">
    <property type="term" value="C:NatC complex"/>
    <property type="evidence" value="ECO:0007669"/>
    <property type="project" value="InterPro"/>
</dbReference>
<evidence type="ECO:0000256" key="2">
    <source>
        <dbReference type="ARBA" id="ARBA00006289"/>
    </source>
</evidence>
<dbReference type="STRING" id="1314773.A0A3N2Q941"/>
<dbReference type="EMBL" id="ML119051">
    <property type="protein sequence ID" value="ROT43301.1"/>
    <property type="molecule type" value="Genomic_DNA"/>
</dbReference>
<dbReference type="PANTHER" id="PTHR21373:SF0">
    <property type="entry name" value="N-ALPHA-ACETYLTRANSFERASE 35, NATC AUXILIARY SUBUNIT"/>
    <property type="match status" value="1"/>
</dbReference>
<dbReference type="InterPro" id="IPR057983">
    <property type="entry name" value="NAA35-like_N"/>
</dbReference>
<accession>A0A3N2Q941</accession>
<feature type="compositionally biased region" description="Pro residues" evidence="4">
    <location>
        <begin position="34"/>
        <end position="43"/>
    </location>
</feature>
<sequence length="774" mass="87195">MAGPAMAAPFVVEASQPNLNLEDVNVPKDSQSRPTPPHPPQAPPGSIVAFDITSKFRHAVQTLGPGEIVKDGFFTLHESVSALEIMDPKMDSGCLEHGETLDVDYDVTQALLPEEVVGIIDQLLCHEMAWHLGYPLSQTVLTCVYIESILVPQPATLEEAHFIRDPNKATSSPMHTVLRAYCLGLLKACGQVNAKIINEHYYEEEDFVTNTYNRDLLDDFSVEAICQVLRHATALLDDLSESVPQPVTDALRHRLLLRHTLLGAVDSLQERNDPSFVRASWQRPCREALSNVGRIKETHALGRPVPAAFSAKLQRRLASTMPPRPIVHLSFDDAFGHLLRLLKDGIETANVLDYHDSQSLQTFVMMFQAAKPQPLVFVRSLLQGFLFKDMEILGGMSIRQLLDDDLSMLVLPSSVLLDRANDEVETPHDPRFIIAEQMEYFRQKAAQPFLDILRTFCQNRCRVRRTFCHVVRDWDNLQSDADDMDQILQYQTGDKPIPRALPDGSTIATYARPLWSWVFLYKLKQMEWIVFLGFELEVYQPDELAGMYYFLHELANVHLQHIGHIRNALLHNIGAIRGGPRPHVVPPPDAQLARSLTFIHYEEVDASNTMYLAQALSCLYVALHRLSLLRRPRRPYGTDELRYELRMKPFLGISDPRPPSFAEFEACTTMAEYSTDDLLDTAAQCAMAAKKGLESMSKLSEKDCFAVGSYEQWTQRVKSALKSGIATSLAVSMVQKALARPGRDGNLNISVEVPRPEKAYHEWWIVPQVRALSA</sequence>
<protein>
    <submittedName>
        <fullName evidence="7">Mak10-domain-containing protein</fullName>
    </submittedName>
</protein>
<reference evidence="7 8" key="1">
    <citation type="journal article" date="2018" name="Mol. Ecol.">
        <title>The obligate alkalophilic soda-lake fungus Sodiomyces alkalinus has shifted to a protein diet.</title>
        <authorList>
            <person name="Grum-Grzhimaylo A.A."/>
            <person name="Falkoski D.L."/>
            <person name="van den Heuvel J."/>
            <person name="Valero-Jimenez C.A."/>
            <person name="Min B."/>
            <person name="Choi I.G."/>
            <person name="Lipzen A."/>
            <person name="Daum C.G."/>
            <person name="Aanen D.K."/>
            <person name="Tsang A."/>
            <person name="Henrissat B."/>
            <person name="Bilanenko E.N."/>
            <person name="de Vries R.P."/>
            <person name="van Kan J.A.L."/>
            <person name="Grigoriev I.V."/>
            <person name="Debets A.J.M."/>
        </authorList>
    </citation>
    <scope>NUCLEOTIDE SEQUENCE [LARGE SCALE GENOMIC DNA]</scope>
    <source>
        <strain evidence="7 8">F11</strain>
    </source>
</reference>
<dbReference type="PANTHER" id="PTHR21373">
    <property type="entry name" value="GLUCOSE REPRESSIBLE PROTEIN MAK10"/>
    <property type="match status" value="1"/>
</dbReference>
<dbReference type="AlphaFoldDB" id="A0A3N2Q941"/>
<organism evidence="7 8">
    <name type="scientific">Sodiomyces alkalinus (strain CBS 110278 / VKM F-3762 / F11)</name>
    <name type="common">Alkaliphilic filamentous fungus</name>
    <dbReference type="NCBI Taxonomy" id="1314773"/>
    <lineage>
        <taxon>Eukaryota</taxon>
        <taxon>Fungi</taxon>
        <taxon>Dikarya</taxon>
        <taxon>Ascomycota</taxon>
        <taxon>Pezizomycotina</taxon>
        <taxon>Sordariomycetes</taxon>
        <taxon>Hypocreomycetidae</taxon>
        <taxon>Glomerellales</taxon>
        <taxon>Plectosphaerellaceae</taxon>
        <taxon>Sodiomyces</taxon>
    </lineage>
</organism>
<gene>
    <name evidence="7" type="ORF">SODALDRAFT_348056</name>
</gene>
<evidence type="ECO:0000259" key="5">
    <source>
        <dbReference type="Pfam" id="PF04112"/>
    </source>
</evidence>
<comment type="subcellular location">
    <subcellularLocation>
        <location evidence="1">Cytoplasm</location>
    </subcellularLocation>
</comment>
<dbReference type="RefSeq" id="XP_028471107.1">
    <property type="nucleotide sequence ID" value="XM_028613338.1"/>
</dbReference>
<evidence type="ECO:0000256" key="4">
    <source>
        <dbReference type="SAM" id="MobiDB-lite"/>
    </source>
</evidence>
<dbReference type="Proteomes" id="UP000272025">
    <property type="component" value="Unassembled WGS sequence"/>
</dbReference>
<dbReference type="InterPro" id="IPR007244">
    <property type="entry name" value="Naa35_N"/>
</dbReference>
<feature type="region of interest" description="Disordered" evidence="4">
    <location>
        <begin position="18"/>
        <end position="45"/>
    </location>
</feature>
<feature type="domain" description="NAA35-like N-terminal" evidence="5">
    <location>
        <begin position="65"/>
        <end position="225"/>
    </location>
</feature>
<dbReference type="Pfam" id="PF25789">
    <property type="entry name" value="TPR_NAA35"/>
    <property type="match status" value="1"/>
</dbReference>
<evidence type="ECO:0000256" key="3">
    <source>
        <dbReference type="ARBA" id="ARBA00022490"/>
    </source>
</evidence>
<name>A0A3N2Q941_SODAK</name>
<evidence type="ECO:0000256" key="1">
    <source>
        <dbReference type="ARBA" id="ARBA00004496"/>
    </source>
</evidence>
<dbReference type="OrthoDB" id="269405at2759"/>
<evidence type="ECO:0000313" key="8">
    <source>
        <dbReference type="Proteomes" id="UP000272025"/>
    </source>
</evidence>
<evidence type="ECO:0000259" key="6">
    <source>
        <dbReference type="Pfam" id="PF25789"/>
    </source>
</evidence>
<proteinExistence type="inferred from homology"/>
<keyword evidence="3" id="KW-0963">Cytoplasm</keyword>
<dbReference type="InterPro" id="IPR057982">
    <property type="entry name" value="TPR_NAA35"/>
</dbReference>
<feature type="domain" description="NAA35-like TPR repeats" evidence="6">
    <location>
        <begin position="350"/>
        <end position="729"/>
    </location>
</feature>
<keyword evidence="8" id="KW-1185">Reference proteome</keyword>
<comment type="similarity">
    <text evidence="2">Belongs to the MAK10 family.</text>
</comment>